<feature type="domain" description="Solute-binding protein family 3/N-terminal" evidence="6">
    <location>
        <begin position="33"/>
        <end position="250"/>
    </location>
</feature>
<evidence type="ECO:0000256" key="2">
    <source>
        <dbReference type="ARBA" id="ARBA00010333"/>
    </source>
</evidence>
<dbReference type="Proteomes" id="UP001596084">
    <property type="component" value="Unassembled WGS sequence"/>
</dbReference>
<evidence type="ECO:0000313" key="8">
    <source>
        <dbReference type="Proteomes" id="UP001596084"/>
    </source>
</evidence>
<feature type="signal peptide" evidence="5">
    <location>
        <begin position="1"/>
        <end position="22"/>
    </location>
</feature>
<evidence type="ECO:0000256" key="5">
    <source>
        <dbReference type="SAM" id="SignalP"/>
    </source>
</evidence>
<sequence>MKLIRLLLASVVLIQGAVTANARPLEEIQKSGKVIVATGGEFPPFNYFEGKKLSGFEIEVAEIVVKKMGLAIEWKTLGFDSLLAGLQQDRWDLVVSSHGVTEERAKAVDFASPHYCSGSSIVSRDPAIRAPADLNGKVVGVQTGSTYLENVRKLTKPKEIKNFPQDRDARTALATGRVDAWVTDKFVALAAVKANPEANLKLGDLLFVERIAAAVGKGNTGLAAAYNKALAEALADGSYAAVSNKYFGENVRCK</sequence>
<dbReference type="Pfam" id="PF00497">
    <property type="entry name" value="SBP_bac_3"/>
    <property type="match status" value="1"/>
</dbReference>
<dbReference type="EMBL" id="JBHSMX010000052">
    <property type="protein sequence ID" value="MFC5522601.1"/>
    <property type="molecule type" value="Genomic_DNA"/>
</dbReference>
<organism evidence="7 8">
    <name type="scientific">Polaromonas jejuensis</name>
    <dbReference type="NCBI Taxonomy" id="457502"/>
    <lineage>
        <taxon>Bacteria</taxon>
        <taxon>Pseudomonadati</taxon>
        <taxon>Pseudomonadota</taxon>
        <taxon>Betaproteobacteria</taxon>
        <taxon>Burkholderiales</taxon>
        <taxon>Comamonadaceae</taxon>
        <taxon>Polaromonas</taxon>
    </lineage>
</organism>
<keyword evidence="8" id="KW-1185">Reference proteome</keyword>
<dbReference type="SUPFAM" id="SSF53850">
    <property type="entry name" value="Periplasmic binding protein-like II"/>
    <property type="match status" value="1"/>
</dbReference>
<protein>
    <submittedName>
        <fullName evidence="7">Transporter substrate-binding domain-containing protein</fullName>
    </submittedName>
</protein>
<keyword evidence="3 5" id="KW-0732">Signal</keyword>
<dbReference type="InterPro" id="IPR001638">
    <property type="entry name" value="Solute-binding_3/MltF_N"/>
</dbReference>
<feature type="chain" id="PRO_5046085697" evidence="5">
    <location>
        <begin position="23"/>
        <end position="254"/>
    </location>
</feature>
<evidence type="ECO:0000256" key="4">
    <source>
        <dbReference type="RuleBase" id="RU003744"/>
    </source>
</evidence>
<reference evidence="8" key="1">
    <citation type="journal article" date="2019" name="Int. J. Syst. Evol. Microbiol.">
        <title>The Global Catalogue of Microorganisms (GCM) 10K type strain sequencing project: providing services to taxonomists for standard genome sequencing and annotation.</title>
        <authorList>
            <consortium name="The Broad Institute Genomics Platform"/>
            <consortium name="The Broad Institute Genome Sequencing Center for Infectious Disease"/>
            <person name="Wu L."/>
            <person name="Ma J."/>
        </authorList>
    </citation>
    <scope>NUCLEOTIDE SEQUENCE [LARGE SCALE GENOMIC DNA]</scope>
    <source>
        <strain evidence="8">CGMCC 4.7277</strain>
    </source>
</reference>
<dbReference type="Gene3D" id="3.40.190.10">
    <property type="entry name" value="Periplasmic binding protein-like II"/>
    <property type="match status" value="2"/>
</dbReference>
<evidence type="ECO:0000259" key="6">
    <source>
        <dbReference type="SMART" id="SM00062"/>
    </source>
</evidence>
<proteinExistence type="inferred from homology"/>
<name>A0ABW0QCN5_9BURK</name>
<dbReference type="PROSITE" id="PS01039">
    <property type="entry name" value="SBP_BACTERIAL_3"/>
    <property type="match status" value="1"/>
</dbReference>
<evidence type="ECO:0000256" key="3">
    <source>
        <dbReference type="ARBA" id="ARBA00022729"/>
    </source>
</evidence>
<comment type="subcellular location">
    <subcellularLocation>
        <location evidence="1">Cell envelope</location>
    </subcellularLocation>
</comment>
<evidence type="ECO:0000313" key="7">
    <source>
        <dbReference type="EMBL" id="MFC5522601.1"/>
    </source>
</evidence>
<dbReference type="RefSeq" id="WP_068836105.1">
    <property type="nucleotide sequence ID" value="NZ_JBHSMX010000052.1"/>
</dbReference>
<accession>A0ABW0QCN5</accession>
<gene>
    <name evidence="7" type="ORF">ACFPP7_17050</name>
</gene>
<comment type="caution">
    <text evidence="7">The sequence shown here is derived from an EMBL/GenBank/DDBJ whole genome shotgun (WGS) entry which is preliminary data.</text>
</comment>
<dbReference type="SMART" id="SM00062">
    <property type="entry name" value="PBPb"/>
    <property type="match status" value="1"/>
</dbReference>
<dbReference type="PANTHER" id="PTHR35936:SF19">
    <property type="entry name" value="AMINO-ACID-BINDING PROTEIN YXEM-RELATED"/>
    <property type="match status" value="1"/>
</dbReference>
<dbReference type="PANTHER" id="PTHR35936">
    <property type="entry name" value="MEMBRANE-BOUND LYTIC MUREIN TRANSGLYCOSYLASE F"/>
    <property type="match status" value="1"/>
</dbReference>
<dbReference type="InterPro" id="IPR018313">
    <property type="entry name" value="SBP_3_CS"/>
</dbReference>
<comment type="similarity">
    <text evidence="2 4">Belongs to the bacterial solute-binding protein 3 family.</text>
</comment>
<evidence type="ECO:0000256" key="1">
    <source>
        <dbReference type="ARBA" id="ARBA00004196"/>
    </source>
</evidence>